<dbReference type="NCBIfam" id="NF033433">
    <property type="entry name" value="NisI_immun_dup"/>
    <property type="match status" value="2"/>
</dbReference>
<dbReference type="RefSeq" id="WP_029161046.1">
    <property type="nucleotide sequence ID" value="NZ_CP009933.1"/>
</dbReference>
<feature type="domain" description="Lantibiotic immunity protein Spa1 C-terminal" evidence="1">
    <location>
        <begin position="41"/>
        <end position="142"/>
    </location>
</feature>
<accession>A0A0E3MB42</accession>
<dbReference type="HOGENOM" id="CLU_1018235_0_0_9"/>
<evidence type="ECO:0000259" key="1">
    <source>
        <dbReference type="Pfam" id="PF18218"/>
    </source>
</evidence>
<dbReference type="EMBL" id="CP009933">
    <property type="protein sequence ID" value="AKA71278.1"/>
    <property type="molecule type" value="Genomic_DNA"/>
</dbReference>
<keyword evidence="3" id="KW-1185">Reference proteome</keyword>
<protein>
    <recommendedName>
        <fullName evidence="1">Lantibiotic immunity protein Spa1 C-terminal domain-containing protein</fullName>
    </recommendedName>
</protein>
<sequence>MKKRTIIFILFAILASGLLLGCSILSPKIQQYSTNKEKCYINSDNVTQFIYKGKSYTVLEDTVIKENLGSWVGYIRKLVVIDKNGKVLIQQDTEKATFKTLSDIANKEPNAFAVIPFLNVYESKDSIEKGLIVDANGKYHKAVYTEAVKNSDNIFYYKQKQSVTSDGYFMVNPKNCTQLISMYKVYQITDKTVPDEQIGKYIDIIAKPIVFDKETKMEISQKDLGQINWSGKEANKQKRENWSYGEVHAIQNVDVSNSVAVEINSKYRIAICQ</sequence>
<dbReference type="Proteomes" id="UP000033115">
    <property type="component" value="Chromosome"/>
</dbReference>
<dbReference type="AlphaFoldDB" id="A0A0E3MB42"/>
<gene>
    <name evidence="2" type="ORF">CSCA_4153</name>
</gene>
<feature type="domain" description="Lantibiotic immunity protein Spa1 C-terminal" evidence="1">
    <location>
        <begin position="171"/>
        <end position="270"/>
    </location>
</feature>
<name>A0A0E3MB42_CLOSL</name>
<organism evidence="2 3">
    <name type="scientific">Clostridium scatologenes</name>
    <dbReference type="NCBI Taxonomy" id="1548"/>
    <lineage>
        <taxon>Bacteria</taxon>
        <taxon>Bacillati</taxon>
        <taxon>Bacillota</taxon>
        <taxon>Clostridia</taxon>
        <taxon>Eubacteriales</taxon>
        <taxon>Clostridiaceae</taxon>
        <taxon>Clostridium</taxon>
    </lineage>
</organism>
<dbReference type="PROSITE" id="PS51257">
    <property type="entry name" value="PROKAR_LIPOPROTEIN"/>
    <property type="match status" value="1"/>
</dbReference>
<evidence type="ECO:0000313" key="3">
    <source>
        <dbReference type="Proteomes" id="UP000033115"/>
    </source>
</evidence>
<evidence type="ECO:0000313" key="2">
    <source>
        <dbReference type="EMBL" id="AKA71278.1"/>
    </source>
</evidence>
<dbReference type="InterPro" id="IPR040876">
    <property type="entry name" value="Spa1_C"/>
</dbReference>
<dbReference type="KEGG" id="csq:CSCA_4153"/>
<reference evidence="2 3" key="1">
    <citation type="journal article" date="2015" name="J. Biotechnol.">
        <title>Complete genome sequence of a malodorant-producing acetogen, Clostridium scatologenes ATCC 25775(T).</title>
        <authorList>
            <person name="Zhu Z."/>
            <person name="Guo T."/>
            <person name="Zheng H."/>
            <person name="Song T."/>
            <person name="Ouyang P."/>
            <person name="Xie J."/>
        </authorList>
    </citation>
    <scope>NUCLEOTIDE SEQUENCE [LARGE SCALE GENOMIC DNA]</scope>
    <source>
        <strain evidence="2 3">ATCC 25775</strain>
    </source>
</reference>
<dbReference type="Pfam" id="PF18218">
    <property type="entry name" value="Spa1_C"/>
    <property type="match status" value="2"/>
</dbReference>
<proteinExistence type="predicted"/>
<dbReference type="Gene3D" id="2.170.150.60">
    <property type="match status" value="2"/>
</dbReference>